<dbReference type="GO" id="GO:0016052">
    <property type="term" value="P:carbohydrate catabolic process"/>
    <property type="evidence" value="ECO:0007669"/>
    <property type="project" value="TreeGrafter"/>
</dbReference>
<keyword evidence="2" id="KW-0732">Signal</keyword>
<dbReference type="SUPFAM" id="SSF51445">
    <property type="entry name" value="(Trans)glycosidases"/>
    <property type="match status" value="1"/>
</dbReference>
<accession>A0A6L4MAC8</accession>
<dbReference type="Gene3D" id="3.20.20.80">
    <property type="entry name" value="Glycosidases"/>
    <property type="match status" value="1"/>
</dbReference>
<dbReference type="Pfam" id="PF08310">
    <property type="entry name" value="LGFP"/>
    <property type="match status" value="1"/>
</dbReference>
<dbReference type="GO" id="GO:0009253">
    <property type="term" value="P:peptidoglycan catabolic process"/>
    <property type="evidence" value="ECO:0007669"/>
    <property type="project" value="InterPro"/>
</dbReference>
<comment type="caution">
    <text evidence="3">The sequence shown here is derived from an EMBL/GenBank/DDBJ whole genome shotgun (WGS) entry which is preliminary data.</text>
</comment>
<dbReference type="InterPro" id="IPR017853">
    <property type="entry name" value="GH"/>
</dbReference>
<protein>
    <submittedName>
        <fullName evidence="3">Glycosyl hydrolase</fullName>
    </submittedName>
</protein>
<dbReference type="GO" id="GO:0003796">
    <property type="term" value="F:lysozyme activity"/>
    <property type="evidence" value="ECO:0007669"/>
    <property type="project" value="InterPro"/>
</dbReference>
<dbReference type="Pfam" id="PF01183">
    <property type="entry name" value="Glyco_hydro_25"/>
    <property type="match status" value="1"/>
</dbReference>
<dbReference type="GO" id="GO:0016998">
    <property type="term" value="P:cell wall macromolecule catabolic process"/>
    <property type="evidence" value="ECO:0007669"/>
    <property type="project" value="InterPro"/>
</dbReference>
<evidence type="ECO:0000313" key="4">
    <source>
        <dbReference type="Proteomes" id="UP000470926"/>
    </source>
</evidence>
<dbReference type="EMBL" id="WDFR01000004">
    <property type="protein sequence ID" value="KAB6029256.1"/>
    <property type="molecule type" value="Genomic_DNA"/>
</dbReference>
<dbReference type="CDD" id="cd06414">
    <property type="entry name" value="GH25_LytC-like"/>
    <property type="match status" value="1"/>
</dbReference>
<dbReference type="InterPro" id="IPR002053">
    <property type="entry name" value="Glyco_hydro_25"/>
</dbReference>
<sequence>MIALSVTIALSGSVMGSAYAMQDIVIENSPRSSYVPVSDAQASSDSMPDNPNAILPGTMSRNISDTSTMVSEKLVVTPEGDVQDIETGKSVTDSQLVGTQYRQPDPLTKTNGESFIPVSVSDVKSAVEQSSLENAATVRLAKFDSNEYGAHWGTYNGTKAFFDYKNNLFAQQARGVIDVSEWQHDIDWARAKADGVEGAIIRLGYGWGNNADAKAQRNINECKRLGIPFGIYWYSYAYDANCARSEGGDVVAKLRQMGVSPNDLKYPVYYDLEQWTWLGHATPTNPTVYSDIANAWYSALQSGGYKNLGVYSYTSYLQGPLNNANIYAKTRWVAQYGARMGFTAFGTNDRGWQYTSSGQINGISGSVDMNAFGSKMVNLEVKGEIEKEWRSTGAEKGALGYPVEAETSFPDGWKSQRFQNGDIWARGSDRSFVIKRSLRDSWDSHGGFSRLGAPVANEEDMGNGYWRQRCENGDVWTRSGAWSKYAVVRSLRDSFNKNGGYHALGGPVADEEDMGNGYWRQRCENGDVWWARGSDRSFVIKRSLRDSWDSHGGFSRLGAPVANEEDMGNGYWRQRCENGDVWTRSGAWSKYAVVRSLRDSFNKNGGYHALGGPVADEEDMGNGYWRQRCENGYIRVHI</sequence>
<dbReference type="Proteomes" id="UP000470926">
    <property type="component" value="Unassembled WGS sequence"/>
</dbReference>
<comment type="similarity">
    <text evidence="1">Belongs to the glycosyl hydrolase 25 family.</text>
</comment>
<name>A0A6L4MAC8_BIFAD</name>
<dbReference type="PANTHER" id="PTHR34135:SF2">
    <property type="entry name" value="LYSOZYME"/>
    <property type="match status" value="1"/>
</dbReference>
<keyword evidence="3" id="KW-0378">Hydrolase</keyword>
<organism evidence="3 4">
    <name type="scientific">Bifidobacterium adolescentis</name>
    <dbReference type="NCBI Taxonomy" id="1680"/>
    <lineage>
        <taxon>Bacteria</taxon>
        <taxon>Bacillati</taxon>
        <taxon>Actinomycetota</taxon>
        <taxon>Actinomycetes</taxon>
        <taxon>Bifidobacteriales</taxon>
        <taxon>Bifidobacteriaceae</taxon>
        <taxon>Bifidobacterium</taxon>
    </lineage>
</organism>
<dbReference type="PANTHER" id="PTHR34135">
    <property type="entry name" value="LYSOZYME"/>
    <property type="match status" value="1"/>
</dbReference>
<proteinExistence type="inferred from homology"/>
<dbReference type="InterPro" id="IPR013207">
    <property type="entry name" value="LGFP"/>
</dbReference>
<evidence type="ECO:0000256" key="2">
    <source>
        <dbReference type="SAM" id="SignalP"/>
    </source>
</evidence>
<dbReference type="AlphaFoldDB" id="A0A6L4MAC8"/>
<gene>
    <name evidence="3" type="ORF">GA542_08575</name>
</gene>
<evidence type="ECO:0000256" key="1">
    <source>
        <dbReference type="ARBA" id="ARBA00010646"/>
    </source>
</evidence>
<dbReference type="PROSITE" id="PS51904">
    <property type="entry name" value="GLYCOSYL_HYDROL_F25_2"/>
    <property type="match status" value="1"/>
</dbReference>
<feature type="signal peptide" evidence="2">
    <location>
        <begin position="1"/>
        <end position="20"/>
    </location>
</feature>
<evidence type="ECO:0000313" key="3">
    <source>
        <dbReference type="EMBL" id="KAB6029256.1"/>
    </source>
</evidence>
<feature type="chain" id="PRO_5030158142" evidence="2">
    <location>
        <begin position="21"/>
        <end position="638"/>
    </location>
</feature>
<reference evidence="3 4" key="1">
    <citation type="journal article" date="2019" name="Nat. Med.">
        <title>A library of human gut bacterial isolates paired with longitudinal multiomics data enables mechanistic microbiome research.</title>
        <authorList>
            <person name="Poyet M."/>
            <person name="Groussin M."/>
            <person name="Gibbons S.M."/>
            <person name="Avila-Pacheco J."/>
            <person name="Jiang X."/>
            <person name="Kearney S.M."/>
            <person name="Perrotta A.R."/>
            <person name="Berdy B."/>
            <person name="Zhao S."/>
            <person name="Lieberman T.D."/>
            <person name="Swanson P.K."/>
            <person name="Smith M."/>
            <person name="Roesemann S."/>
            <person name="Alexander J.E."/>
            <person name="Rich S.A."/>
            <person name="Livny J."/>
            <person name="Vlamakis H."/>
            <person name="Clish C."/>
            <person name="Bullock K."/>
            <person name="Deik A."/>
            <person name="Scott J."/>
            <person name="Pierce K.A."/>
            <person name="Xavier R.J."/>
            <person name="Alm E.J."/>
        </authorList>
    </citation>
    <scope>NUCLEOTIDE SEQUENCE [LARGE SCALE GENOMIC DNA]</scope>
    <source>
        <strain evidence="3 4">BIOML-A26</strain>
    </source>
</reference>